<dbReference type="Pfam" id="PF00071">
    <property type="entry name" value="Ras"/>
    <property type="match status" value="1"/>
</dbReference>
<gene>
    <name evidence="1" type="ORF">BOX15_Mlig004228g1</name>
</gene>
<evidence type="ECO:0000313" key="1">
    <source>
        <dbReference type="EMBL" id="PAA61110.1"/>
    </source>
</evidence>
<dbReference type="InterPro" id="IPR001806">
    <property type="entry name" value="Small_GTPase"/>
</dbReference>
<dbReference type="PROSITE" id="PS51421">
    <property type="entry name" value="RAS"/>
    <property type="match status" value="1"/>
</dbReference>
<dbReference type="Gene3D" id="3.40.50.300">
    <property type="entry name" value="P-loop containing nucleotide triphosphate hydrolases"/>
    <property type="match status" value="1"/>
</dbReference>
<protein>
    <submittedName>
        <fullName evidence="1">Uncharacterized protein</fullName>
    </submittedName>
</protein>
<dbReference type="InterPro" id="IPR027417">
    <property type="entry name" value="P-loop_NTPase"/>
</dbReference>
<proteinExistence type="predicted"/>
<dbReference type="STRING" id="282301.A0A267EHW9"/>
<keyword evidence="2" id="KW-1185">Reference proteome</keyword>
<dbReference type="Proteomes" id="UP000215902">
    <property type="component" value="Unassembled WGS sequence"/>
</dbReference>
<name>A0A267EHW9_9PLAT</name>
<evidence type="ECO:0000313" key="2">
    <source>
        <dbReference type="Proteomes" id="UP000215902"/>
    </source>
</evidence>
<dbReference type="GO" id="GO:0005525">
    <property type="term" value="F:GTP binding"/>
    <property type="evidence" value="ECO:0007669"/>
    <property type="project" value="InterPro"/>
</dbReference>
<dbReference type="OrthoDB" id="5976022at2759"/>
<dbReference type="EMBL" id="NIVC01002069">
    <property type="protein sequence ID" value="PAA61110.1"/>
    <property type="molecule type" value="Genomic_DNA"/>
</dbReference>
<dbReference type="GO" id="GO:0003924">
    <property type="term" value="F:GTPase activity"/>
    <property type="evidence" value="ECO:0007669"/>
    <property type="project" value="InterPro"/>
</dbReference>
<sequence>IRHFHTQILRVKDREHYPMILLANKVDIVHLRQVFEDEGKALASQLKVSSLD</sequence>
<feature type="non-terminal residue" evidence="1">
    <location>
        <position position="1"/>
    </location>
</feature>
<accession>A0A267EHW9</accession>
<comment type="caution">
    <text evidence="1">The sequence shown here is derived from an EMBL/GenBank/DDBJ whole genome shotgun (WGS) entry which is preliminary data.</text>
</comment>
<dbReference type="SUPFAM" id="SSF52540">
    <property type="entry name" value="P-loop containing nucleoside triphosphate hydrolases"/>
    <property type="match status" value="1"/>
</dbReference>
<organism evidence="1 2">
    <name type="scientific">Macrostomum lignano</name>
    <dbReference type="NCBI Taxonomy" id="282301"/>
    <lineage>
        <taxon>Eukaryota</taxon>
        <taxon>Metazoa</taxon>
        <taxon>Spiralia</taxon>
        <taxon>Lophotrochozoa</taxon>
        <taxon>Platyhelminthes</taxon>
        <taxon>Rhabditophora</taxon>
        <taxon>Macrostomorpha</taxon>
        <taxon>Macrostomida</taxon>
        <taxon>Macrostomidae</taxon>
        <taxon>Macrostomum</taxon>
    </lineage>
</organism>
<dbReference type="AlphaFoldDB" id="A0A267EHW9"/>
<reference evidence="1 2" key="1">
    <citation type="submission" date="2017-06" db="EMBL/GenBank/DDBJ databases">
        <title>A platform for efficient transgenesis in Macrostomum lignano, a flatworm model organism for stem cell research.</title>
        <authorList>
            <person name="Berezikov E."/>
        </authorList>
    </citation>
    <scope>NUCLEOTIDE SEQUENCE [LARGE SCALE GENOMIC DNA]</scope>
    <source>
        <strain evidence="1">DV1</strain>
        <tissue evidence="1">Whole organism</tissue>
    </source>
</reference>